<feature type="transmembrane region" description="Helical" evidence="1">
    <location>
        <begin position="76"/>
        <end position="96"/>
    </location>
</feature>
<proteinExistence type="predicted"/>
<gene>
    <name evidence="2" type="ORF">BECKFW1821B_GA0114236_108518</name>
</gene>
<keyword evidence="1" id="KW-0472">Membrane</keyword>
<evidence type="ECO:0000313" key="2">
    <source>
        <dbReference type="EMBL" id="VFJ63650.1"/>
    </source>
</evidence>
<feature type="transmembrane region" description="Helical" evidence="1">
    <location>
        <begin position="20"/>
        <end position="37"/>
    </location>
</feature>
<dbReference type="EMBL" id="CAADFD010000085">
    <property type="protein sequence ID" value="VFJ63650.1"/>
    <property type="molecule type" value="Genomic_DNA"/>
</dbReference>
<keyword evidence="1" id="KW-1133">Transmembrane helix</keyword>
<reference evidence="2" key="1">
    <citation type="submission" date="2019-02" db="EMBL/GenBank/DDBJ databases">
        <authorList>
            <person name="Gruber-Vodicka R. H."/>
            <person name="Seah K. B. B."/>
        </authorList>
    </citation>
    <scope>NUCLEOTIDE SEQUENCE</scope>
    <source>
        <strain evidence="2">BECK_BZ106</strain>
    </source>
</reference>
<keyword evidence="1" id="KW-0812">Transmembrane</keyword>
<organism evidence="2">
    <name type="scientific">Candidatus Kentrum sp. FW</name>
    <dbReference type="NCBI Taxonomy" id="2126338"/>
    <lineage>
        <taxon>Bacteria</taxon>
        <taxon>Pseudomonadati</taxon>
        <taxon>Pseudomonadota</taxon>
        <taxon>Gammaproteobacteria</taxon>
        <taxon>Candidatus Kentrum</taxon>
    </lineage>
</organism>
<sequence>MRIKTNADGRKGIGVRLRAIGWIAVIVIIPATAWFLPTDNLQLMTLWILPALFVALIFAYIFMWLKERVLAVRWGLLNHVLPLIFILLPPLFVFMYRKNKISVNQG</sequence>
<accession>A0A450TAE3</accession>
<feature type="transmembrane region" description="Helical" evidence="1">
    <location>
        <begin position="43"/>
        <end position="64"/>
    </location>
</feature>
<protein>
    <submittedName>
        <fullName evidence="2">Uncharacterized protein</fullName>
    </submittedName>
</protein>
<evidence type="ECO:0000256" key="1">
    <source>
        <dbReference type="SAM" id="Phobius"/>
    </source>
</evidence>
<name>A0A450TAE3_9GAMM</name>
<dbReference type="AlphaFoldDB" id="A0A450TAE3"/>